<evidence type="ECO:0000313" key="2">
    <source>
        <dbReference type="EMBL" id="GJE97881.1"/>
    </source>
</evidence>
<organism evidence="2 3">
    <name type="scientific">Phanerochaete sordida</name>
    <dbReference type="NCBI Taxonomy" id="48140"/>
    <lineage>
        <taxon>Eukaryota</taxon>
        <taxon>Fungi</taxon>
        <taxon>Dikarya</taxon>
        <taxon>Basidiomycota</taxon>
        <taxon>Agaricomycotina</taxon>
        <taxon>Agaricomycetes</taxon>
        <taxon>Polyporales</taxon>
        <taxon>Phanerochaetaceae</taxon>
        <taxon>Phanerochaete</taxon>
    </lineage>
</organism>
<dbReference type="AlphaFoldDB" id="A0A9P3GMT2"/>
<protein>
    <submittedName>
        <fullName evidence="2">Uncharacterized protein</fullName>
    </submittedName>
</protein>
<proteinExistence type="predicted"/>
<gene>
    <name evidence="2" type="ORF">PsYK624_141030</name>
</gene>
<dbReference type="SUPFAM" id="SSF52047">
    <property type="entry name" value="RNI-like"/>
    <property type="match status" value="1"/>
</dbReference>
<evidence type="ECO:0000256" key="1">
    <source>
        <dbReference type="SAM" id="MobiDB-lite"/>
    </source>
</evidence>
<feature type="compositionally biased region" description="Acidic residues" evidence="1">
    <location>
        <begin position="418"/>
        <end position="432"/>
    </location>
</feature>
<sequence length="448" mass="49231">MSHNLAPTLPQELCDMVIDQLSSLRKRRGALTRCCLVSKAWLHRARPYAFRRAKVITRKADRATDESPGPSLRGFAAFLASASGATVRASIMVFTIYGEYNAPPGRGVSLLSLASTLALLPCLDTLALKGARIVGLIDWRHVMPSFKTLTFEDFAKVEGPDTFLRLISLSLRLESVDIPRSAKVFGRCDFGGDCAWPTWSPPKCTSLRNLTIHNVDILDIFARETIFKIQQDTLTSISLEVPVTAWSMRDDMQSPRELISHAALSLEHLSLWLHSSSDDDTGTPYPGLGLAACSSLVTLELELSFTSVCLQAFVCGLLDELFGRAPEHACKLRRIILWAYQAEDLAGIDTALDAHISGETPVRVGLARGSMRAQAGMSPQDRNAFIQAMPRLGARGLLYVYADEDKSPGASLGACAREDEEDVDDESLEETDGDRQENTDNEERKLDD</sequence>
<evidence type="ECO:0000313" key="3">
    <source>
        <dbReference type="Proteomes" id="UP000703269"/>
    </source>
</evidence>
<dbReference type="EMBL" id="BPQB01000078">
    <property type="protein sequence ID" value="GJE97881.1"/>
    <property type="molecule type" value="Genomic_DNA"/>
</dbReference>
<name>A0A9P3GMT2_9APHY</name>
<comment type="caution">
    <text evidence="2">The sequence shown here is derived from an EMBL/GenBank/DDBJ whole genome shotgun (WGS) entry which is preliminary data.</text>
</comment>
<dbReference type="Proteomes" id="UP000703269">
    <property type="component" value="Unassembled WGS sequence"/>
</dbReference>
<feature type="compositionally biased region" description="Basic and acidic residues" evidence="1">
    <location>
        <begin position="433"/>
        <end position="448"/>
    </location>
</feature>
<accession>A0A9P3GMT2</accession>
<keyword evidence="3" id="KW-1185">Reference proteome</keyword>
<feature type="region of interest" description="Disordered" evidence="1">
    <location>
        <begin position="406"/>
        <end position="448"/>
    </location>
</feature>
<reference evidence="2 3" key="1">
    <citation type="submission" date="2021-08" db="EMBL/GenBank/DDBJ databases">
        <title>Draft Genome Sequence of Phanerochaete sordida strain YK-624.</title>
        <authorList>
            <person name="Mori T."/>
            <person name="Dohra H."/>
            <person name="Suzuki T."/>
            <person name="Kawagishi H."/>
            <person name="Hirai H."/>
        </authorList>
    </citation>
    <scope>NUCLEOTIDE SEQUENCE [LARGE SCALE GENOMIC DNA]</scope>
    <source>
        <strain evidence="2 3">YK-624</strain>
    </source>
</reference>
<dbReference type="OrthoDB" id="2741110at2759"/>